<name>A0A1H6TJ88_9BACT</name>
<proteinExistence type="predicted"/>
<evidence type="ECO:0008006" key="3">
    <source>
        <dbReference type="Google" id="ProtNLM"/>
    </source>
</evidence>
<dbReference type="Pfam" id="PF12843">
    <property type="entry name" value="QSregVF_b"/>
    <property type="match status" value="1"/>
</dbReference>
<dbReference type="OrthoDB" id="9807855at2"/>
<dbReference type="RefSeq" id="WP_090335238.1">
    <property type="nucleotide sequence ID" value="NZ_FNXY01000003.1"/>
</dbReference>
<evidence type="ECO:0000313" key="2">
    <source>
        <dbReference type="Proteomes" id="UP000199532"/>
    </source>
</evidence>
<dbReference type="AlphaFoldDB" id="A0A1H6TJ88"/>
<reference evidence="1 2" key="1">
    <citation type="submission" date="2016-10" db="EMBL/GenBank/DDBJ databases">
        <authorList>
            <person name="de Groot N.N."/>
        </authorList>
    </citation>
    <scope>NUCLEOTIDE SEQUENCE [LARGE SCALE GENOMIC DNA]</scope>
    <source>
        <strain evidence="1 2">DSM 19938</strain>
    </source>
</reference>
<protein>
    <recommendedName>
        <fullName evidence="3">DUF3820 family protein</fullName>
    </recommendedName>
</protein>
<dbReference type="InterPro" id="IPR024530">
    <property type="entry name" value="QSregVF_b"/>
</dbReference>
<sequence>MSDEIPQPNTEILKELIVYRMPFGKYKDWLITDLPVSYLEWFEREGFPAGKLGMLLSTMYEIRLNDLMFLIDGLKKIYRR</sequence>
<keyword evidence="2" id="KW-1185">Reference proteome</keyword>
<dbReference type="STRING" id="408657.SAMN04487995_2246"/>
<evidence type="ECO:0000313" key="1">
    <source>
        <dbReference type="EMBL" id="SEI79366.1"/>
    </source>
</evidence>
<organism evidence="1 2">
    <name type="scientific">Dyadobacter koreensis</name>
    <dbReference type="NCBI Taxonomy" id="408657"/>
    <lineage>
        <taxon>Bacteria</taxon>
        <taxon>Pseudomonadati</taxon>
        <taxon>Bacteroidota</taxon>
        <taxon>Cytophagia</taxon>
        <taxon>Cytophagales</taxon>
        <taxon>Spirosomataceae</taxon>
        <taxon>Dyadobacter</taxon>
    </lineage>
</organism>
<dbReference type="Proteomes" id="UP000199532">
    <property type="component" value="Unassembled WGS sequence"/>
</dbReference>
<dbReference type="EMBL" id="FNXY01000003">
    <property type="protein sequence ID" value="SEI79366.1"/>
    <property type="molecule type" value="Genomic_DNA"/>
</dbReference>
<accession>A0A1H6TJ88</accession>
<gene>
    <name evidence="1" type="ORF">SAMN04487995_2246</name>
</gene>